<accession>A0A6H1ZUH2</accession>
<evidence type="ECO:0000313" key="1">
    <source>
        <dbReference type="EMBL" id="QJA50967.1"/>
    </source>
</evidence>
<reference evidence="1" key="1">
    <citation type="submission" date="2020-03" db="EMBL/GenBank/DDBJ databases">
        <title>The deep terrestrial virosphere.</title>
        <authorList>
            <person name="Holmfeldt K."/>
            <person name="Nilsson E."/>
            <person name="Simone D."/>
            <person name="Lopez-Fernandez M."/>
            <person name="Wu X."/>
            <person name="de Brujin I."/>
            <person name="Lundin D."/>
            <person name="Andersson A."/>
            <person name="Bertilsson S."/>
            <person name="Dopson M."/>
        </authorList>
    </citation>
    <scope>NUCLEOTIDE SEQUENCE</scope>
    <source>
        <strain evidence="1">TM448A01932</strain>
        <strain evidence="2">TM448B00709</strain>
    </source>
</reference>
<dbReference type="AlphaFoldDB" id="A0A6H1ZUH2"/>
<sequence length="117" mass="12591">MSIPVTITSIRRVDFPLSPTGAYQLAKFDFKIPGLFSYSNAMLGWAPAKGPRLWLQAMRKSGSNHPTIFPAKEVSEAVLAAAKQAYEGIGGTYPEQPGPEISAAVALVQEIEKRDAA</sequence>
<organism evidence="1">
    <name type="scientific">viral metagenome</name>
    <dbReference type="NCBI Taxonomy" id="1070528"/>
    <lineage>
        <taxon>unclassified sequences</taxon>
        <taxon>metagenomes</taxon>
        <taxon>organismal metagenomes</taxon>
    </lineage>
</organism>
<name>A0A6H1ZUH2_9ZZZZ</name>
<dbReference type="EMBL" id="MT144648">
    <property type="protein sequence ID" value="QJH96354.1"/>
    <property type="molecule type" value="Genomic_DNA"/>
</dbReference>
<gene>
    <name evidence="1" type="ORF">TM448A01932_0010</name>
    <name evidence="2" type="ORF">TM448B00709_0012</name>
</gene>
<evidence type="ECO:0000313" key="2">
    <source>
        <dbReference type="EMBL" id="QJH96354.1"/>
    </source>
</evidence>
<proteinExistence type="predicted"/>
<protein>
    <submittedName>
        <fullName evidence="1">Uncharacterized protein</fullName>
    </submittedName>
</protein>
<dbReference type="EMBL" id="MT144228">
    <property type="protein sequence ID" value="QJA50967.1"/>
    <property type="molecule type" value="Genomic_DNA"/>
</dbReference>